<name>A0A3S9A0H0_9BACL</name>
<comment type="similarity">
    <text evidence="1">Belongs to the LysR transcriptional regulatory family.</text>
</comment>
<dbReference type="SUPFAM" id="SSF53850">
    <property type="entry name" value="Periplasmic binding protein-like II"/>
    <property type="match status" value="1"/>
</dbReference>
<evidence type="ECO:0000313" key="7">
    <source>
        <dbReference type="Proteomes" id="UP000272528"/>
    </source>
</evidence>
<dbReference type="FunFam" id="1.10.10.10:FF:000001">
    <property type="entry name" value="LysR family transcriptional regulator"/>
    <property type="match status" value="1"/>
</dbReference>
<dbReference type="RefSeq" id="WP_126013419.1">
    <property type="nucleotide sequence ID" value="NZ_CP034437.1"/>
</dbReference>
<dbReference type="InterPro" id="IPR000847">
    <property type="entry name" value="LysR_HTH_N"/>
</dbReference>
<keyword evidence="3" id="KW-0238">DNA-binding</keyword>
<dbReference type="Pfam" id="PF00126">
    <property type="entry name" value="HTH_1"/>
    <property type="match status" value="1"/>
</dbReference>
<evidence type="ECO:0000313" key="6">
    <source>
        <dbReference type="EMBL" id="AZN39186.1"/>
    </source>
</evidence>
<dbReference type="InterPro" id="IPR036388">
    <property type="entry name" value="WH-like_DNA-bd_sf"/>
</dbReference>
<feature type="domain" description="HTH lysR-type" evidence="5">
    <location>
        <begin position="1"/>
        <end position="58"/>
    </location>
</feature>
<accession>A0A3S9A0H0</accession>
<dbReference type="Gene3D" id="1.10.10.10">
    <property type="entry name" value="Winged helix-like DNA-binding domain superfamily/Winged helix DNA-binding domain"/>
    <property type="match status" value="1"/>
</dbReference>
<dbReference type="GO" id="GO:0000976">
    <property type="term" value="F:transcription cis-regulatory region binding"/>
    <property type="evidence" value="ECO:0007669"/>
    <property type="project" value="TreeGrafter"/>
</dbReference>
<dbReference type="PROSITE" id="PS50931">
    <property type="entry name" value="HTH_LYSR"/>
    <property type="match status" value="1"/>
</dbReference>
<dbReference type="GO" id="GO:0003700">
    <property type="term" value="F:DNA-binding transcription factor activity"/>
    <property type="evidence" value="ECO:0007669"/>
    <property type="project" value="InterPro"/>
</dbReference>
<evidence type="ECO:0000259" key="5">
    <source>
        <dbReference type="PROSITE" id="PS50931"/>
    </source>
</evidence>
<dbReference type="InterPro" id="IPR005119">
    <property type="entry name" value="LysR_subst-bd"/>
</dbReference>
<organism evidence="6 7">
    <name type="scientific">Paenibacillus albus</name>
    <dbReference type="NCBI Taxonomy" id="2495582"/>
    <lineage>
        <taxon>Bacteria</taxon>
        <taxon>Bacillati</taxon>
        <taxon>Bacillota</taxon>
        <taxon>Bacilli</taxon>
        <taxon>Bacillales</taxon>
        <taxon>Paenibacillaceae</taxon>
        <taxon>Paenibacillus</taxon>
    </lineage>
</organism>
<sequence>MDSSQLEAFLAICQIQNFTKAAEHLHISQSAVTARIKGLEAAVGKTLFLRDNRNVSLTQAGIAFLPYAERMMRLYEESKLTLSEQFEHQLVLSGPGSVWHYRYLPHILAFREAHPEIAVKFLSNIDAGYMVRDLLQDGVVHVSVRFDPPAHPKVTQQLLFEDEIILVSAVERTAAVDKADFFSPSYLHIEWGYPFPDWFAGVVGNGYVPALHTDHSTIMLTMLLQGTGFGFLPISIAQPYLDEKQLFRLPCEFETPTIRAYAQYLTEQQEHLTVRLGLELLGM</sequence>
<dbReference type="KEGG" id="palb:EJC50_05540"/>
<dbReference type="PRINTS" id="PR00039">
    <property type="entry name" value="HTHLYSR"/>
</dbReference>
<keyword evidence="7" id="KW-1185">Reference proteome</keyword>
<dbReference type="PANTHER" id="PTHR30126:SF21">
    <property type="entry name" value="TRANSCRIPTIONAL REGULATOR-RELATED"/>
    <property type="match status" value="1"/>
</dbReference>
<dbReference type="Pfam" id="PF03466">
    <property type="entry name" value="LysR_substrate"/>
    <property type="match status" value="1"/>
</dbReference>
<keyword evidence="2" id="KW-0805">Transcription regulation</keyword>
<evidence type="ECO:0000256" key="1">
    <source>
        <dbReference type="ARBA" id="ARBA00009437"/>
    </source>
</evidence>
<dbReference type="Proteomes" id="UP000272528">
    <property type="component" value="Chromosome"/>
</dbReference>
<dbReference type="Gene3D" id="3.40.190.10">
    <property type="entry name" value="Periplasmic binding protein-like II"/>
    <property type="match status" value="3"/>
</dbReference>
<reference evidence="7" key="1">
    <citation type="submission" date="2018-12" db="EMBL/GenBank/DDBJ databases">
        <title>Genome sequence of Peanibacillus sp.</title>
        <authorList>
            <person name="Subramani G."/>
            <person name="Srinivasan S."/>
            <person name="Kim M.K."/>
        </authorList>
    </citation>
    <scope>NUCLEOTIDE SEQUENCE [LARGE SCALE GENOMIC DNA]</scope>
    <source>
        <strain evidence="7">18JY67-1</strain>
    </source>
</reference>
<proteinExistence type="inferred from homology"/>
<evidence type="ECO:0000256" key="3">
    <source>
        <dbReference type="ARBA" id="ARBA00023125"/>
    </source>
</evidence>
<protein>
    <submittedName>
        <fullName evidence="6">LysR family transcriptional regulator</fullName>
    </submittedName>
</protein>
<dbReference type="InterPro" id="IPR036390">
    <property type="entry name" value="WH_DNA-bd_sf"/>
</dbReference>
<evidence type="ECO:0000256" key="2">
    <source>
        <dbReference type="ARBA" id="ARBA00023015"/>
    </source>
</evidence>
<dbReference type="EMBL" id="CP034437">
    <property type="protein sequence ID" value="AZN39186.1"/>
    <property type="molecule type" value="Genomic_DNA"/>
</dbReference>
<keyword evidence="4" id="KW-0804">Transcription</keyword>
<gene>
    <name evidence="6" type="ORF">EJC50_05540</name>
</gene>
<dbReference type="SUPFAM" id="SSF46785">
    <property type="entry name" value="Winged helix' DNA-binding domain"/>
    <property type="match status" value="1"/>
</dbReference>
<evidence type="ECO:0000256" key="4">
    <source>
        <dbReference type="ARBA" id="ARBA00023163"/>
    </source>
</evidence>
<dbReference type="AlphaFoldDB" id="A0A3S9A0H0"/>
<dbReference type="OrthoDB" id="9803735at2"/>
<dbReference type="PANTHER" id="PTHR30126">
    <property type="entry name" value="HTH-TYPE TRANSCRIPTIONAL REGULATOR"/>
    <property type="match status" value="1"/>
</dbReference>